<organism evidence="2 3">
    <name type="scientific">Asaia bogorensis NBRC 16594</name>
    <dbReference type="NCBI Taxonomy" id="1231624"/>
    <lineage>
        <taxon>Bacteria</taxon>
        <taxon>Pseudomonadati</taxon>
        <taxon>Pseudomonadota</taxon>
        <taxon>Alphaproteobacteria</taxon>
        <taxon>Acetobacterales</taxon>
        <taxon>Acetobacteraceae</taxon>
        <taxon>Asaia</taxon>
    </lineage>
</organism>
<evidence type="ECO:0000313" key="2">
    <source>
        <dbReference type="EMBL" id="GEL54341.1"/>
    </source>
</evidence>
<feature type="region of interest" description="Disordered" evidence="1">
    <location>
        <begin position="103"/>
        <end position="131"/>
    </location>
</feature>
<dbReference type="AlphaFoldDB" id="A0AAN4U3A8"/>
<dbReference type="GeneID" id="78226586"/>
<evidence type="ECO:0000256" key="1">
    <source>
        <dbReference type="SAM" id="MobiDB-lite"/>
    </source>
</evidence>
<gene>
    <name evidence="2" type="ORF">ABO01nite_23480</name>
</gene>
<reference evidence="2 3" key="1">
    <citation type="submission" date="2019-07" db="EMBL/GenBank/DDBJ databases">
        <title>Whole genome shotgun sequence of Asaia bogorensis NBRC 16594.</title>
        <authorList>
            <person name="Hosoyama A."/>
            <person name="Uohara A."/>
            <person name="Ohji S."/>
            <person name="Ichikawa N."/>
        </authorList>
    </citation>
    <scope>NUCLEOTIDE SEQUENCE [LARGE SCALE GENOMIC DNA]</scope>
    <source>
        <strain evidence="2 3">NBRC 16594</strain>
    </source>
</reference>
<dbReference type="RefSeq" id="WP_062164678.1">
    <property type="nucleotide sequence ID" value="NZ_AP014690.1"/>
</dbReference>
<sequence>MDYKDDPIITNANGFALPRIAWALVEDGTVRAVAHTYDDQAAPFGDAPVAVAGQVPLIGRCALKVTGAGAMIGHLVDRNGNVSASGGREAALGPEMAAYHDAWPAPVAATASEAEPEQLPPELPPPDKPGE</sequence>
<evidence type="ECO:0000313" key="3">
    <source>
        <dbReference type="Proteomes" id="UP000321287"/>
    </source>
</evidence>
<protein>
    <submittedName>
        <fullName evidence="2">Uncharacterized protein</fullName>
    </submittedName>
</protein>
<keyword evidence="3" id="KW-1185">Reference proteome</keyword>
<feature type="compositionally biased region" description="Pro residues" evidence="1">
    <location>
        <begin position="118"/>
        <end position="131"/>
    </location>
</feature>
<dbReference type="KEGG" id="abg:Asbog_01543"/>
<dbReference type="Proteomes" id="UP000321287">
    <property type="component" value="Unassembled WGS sequence"/>
</dbReference>
<proteinExistence type="predicted"/>
<comment type="caution">
    <text evidence="2">The sequence shown here is derived from an EMBL/GenBank/DDBJ whole genome shotgun (WGS) entry which is preliminary data.</text>
</comment>
<accession>A0AAN4U3A8</accession>
<name>A0AAN4U3A8_9PROT</name>
<dbReference type="EMBL" id="BJVS01000007">
    <property type="protein sequence ID" value="GEL54341.1"/>
    <property type="molecule type" value="Genomic_DNA"/>
</dbReference>